<feature type="region of interest" description="Disordered" evidence="3">
    <location>
        <begin position="1"/>
        <end position="151"/>
    </location>
</feature>
<dbReference type="EMBL" id="JANBQB010000561">
    <property type="protein sequence ID" value="KAJ1975160.1"/>
    <property type="molecule type" value="Genomic_DNA"/>
</dbReference>
<feature type="DNA-binding region" description="HMG box" evidence="2">
    <location>
        <begin position="404"/>
        <end position="472"/>
    </location>
</feature>
<keyword evidence="2" id="KW-0539">Nucleus</keyword>
<organism evidence="5 6">
    <name type="scientific">Dimargaris verticillata</name>
    <dbReference type="NCBI Taxonomy" id="2761393"/>
    <lineage>
        <taxon>Eukaryota</taxon>
        <taxon>Fungi</taxon>
        <taxon>Fungi incertae sedis</taxon>
        <taxon>Zoopagomycota</taxon>
        <taxon>Kickxellomycotina</taxon>
        <taxon>Dimargaritomycetes</taxon>
        <taxon>Dimargaritales</taxon>
        <taxon>Dimargaritaceae</taxon>
        <taxon>Dimargaris</taxon>
    </lineage>
</organism>
<dbReference type="OrthoDB" id="1919336at2759"/>
<dbReference type="Proteomes" id="UP001151582">
    <property type="component" value="Unassembled WGS sequence"/>
</dbReference>
<dbReference type="Gene3D" id="1.10.30.10">
    <property type="entry name" value="High mobility group box domain"/>
    <property type="match status" value="3"/>
</dbReference>
<feature type="DNA-binding region" description="HMG box" evidence="2">
    <location>
        <begin position="508"/>
        <end position="576"/>
    </location>
</feature>
<feature type="compositionally biased region" description="Low complexity" evidence="3">
    <location>
        <begin position="391"/>
        <end position="401"/>
    </location>
</feature>
<feature type="region of interest" description="Disordered" evidence="3">
    <location>
        <begin position="481"/>
        <end position="506"/>
    </location>
</feature>
<evidence type="ECO:0000259" key="4">
    <source>
        <dbReference type="PROSITE" id="PS50118"/>
    </source>
</evidence>
<sequence>MVYSNQTTNNHQTTYDFFPGSSQSQDIPPNQPVPPTISTSYSPYGGFNPSMPPFSPTTHGPPAQQPPRLDTRASYDNRHYVSSYWKQPPTPQSLYSPTPTFQPQQPQPSSYLHAATASTQFAPAGSPTIPNHPANVRILRPSGPTESTPMHYYQGSPMLQSLHSTPPAPPGIHSTYSATNFTPASGPGPPSTLSQQPATVAHHLPITGTNAFFSRWPENSSNQGLFNVNLGAADIANFSPQLSNSHSNLLSHQAINHVTTDFAPHSTAPEPSSVSPMASSFAQSSATPTFSSHAFSGSMGLGLAPSLPVSSASSLDIIQGNTSQEMHMTAAPSPLPVRSMPSMSTEPHYPSISTQVVTGLNTAPLHTAPAKPTPADTNGANRPRTPRKAKPAPASAPATQPRRVKRPMNAFLLFSAERRPQLQHADPPIGTADQSKLLAEEWHAMSPTSKQQYFDHAKQLKEQFNHDNPDYVYTRRPNNTRRAAAAAGANKRETDDQASAAESAPKRLKRPMNAYLLFNKEMRHQLLKDNPNMSVSQISKSIGDQWRSMPDAAKAPYLAQAQEIKDEFMTKNPNYVFTRRTKRDMLLASCEDDRRGGRGGGKKRHLRIDKAPKHPMSAFLFYLADARPAVAQQYPGTSVGPISRIIAEKWKKLTLEERAPWQVKADADKARYARERKIFFSEAESNEATVVTGGAE</sequence>
<dbReference type="Pfam" id="PF00505">
    <property type="entry name" value="HMG_box"/>
    <property type="match status" value="3"/>
</dbReference>
<dbReference type="PANTHER" id="PTHR48112">
    <property type="entry name" value="HIGH MOBILITY GROUP PROTEIN DSP1"/>
    <property type="match status" value="1"/>
</dbReference>
<dbReference type="GO" id="GO:0005634">
    <property type="term" value="C:nucleus"/>
    <property type="evidence" value="ECO:0007669"/>
    <property type="project" value="UniProtKB-UniRule"/>
</dbReference>
<dbReference type="GO" id="GO:0003677">
    <property type="term" value="F:DNA binding"/>
    <property type="evidence" value="ECO:0007669"/>
    <property type="project" value="UniProtKB-UniRule"/>
</dbReference>
<dbReference type="InterPro" id="IPR009071">
    <property type="entry name" value="HMG_box_dom"/>
</dbReference>
<reference evidence="5" key="1">
    <citation type="submission" date="2022-07" db="EMBL/GenBank/DDBJ databases">
        <title>Phylogenomic reconstructions and comparative analyses of Kickxellomycotina fungi.</title>
        <authorList>
            <person name="Reynolds N.K."/>
            <person name="Stajich J.E."/>
            <person name="Barry K."/>
            <person name="Grigoriev I.V."/>
            <person name="Crous P."/>
            <person name="Smith M.E."/>
        </authorList>
    </citation>
    <scope>NUCLEOTIDE SEQUENCE</scope>
    <source>
        <strain evidence="5">RSA 567</strain>
    </source>
</reference>
<comment type="caution">
    <text evidence="5">The sequence shown here is derived from an EMBL/GenBank/DDBJ whole genome shotgun (WGS) entry which is preliminary data.</text>
</comment>
<feature type="domain" description="HMG box" evidence="4">
    <location>
        <begin position="612"/>
        <end position="680"/>
    </location>
</feature>
<feature type="domain" description="HMG box" evidence="4">
    <location>
        <begin position="404"/>
        <end position="472"/>
    </location>
</feature>
<proteinExistence type="predicted"/>
<evidence type="ECO:0000256" key="3">
    <source>
        <dbReference type="SAM" id="MobiDB-lite"/>
    </source>
</evidence>
<evidence type="ECO:0000313" key="6">
    <source>
        <dbReference type="Proteomes" id="UP001151582"/>
    </source>
</evidence>
<evidence type="ECO:0000256" key="1">
    <source>
        <dbReference type="ARBA" id="ARBA00023125"/>
    </source>
</evidence>
<dbReference type="SMART" id="SM00398">
    <property type="entry name" value="HMG"/>
    <property type="match status" value="3"/>
</dbReference>
<evidence type="ECO:0000256" key="2">
    <source>
        <dbReference type="PROSITE-ProRule" id="PRU00267"/>
    </source>
</evidence>
<dbReference type="PROSITE" id="PS50118">
    <property type="entry name" value="HMG_BOX_2"/>
    <property type="match status" value="3"/>
</dbReference>
<accession>A0A9W8AYX5</accession>
<gene>
    <name evidence="5" type="ORF">H4R34_004441</name>
</gene>
<keyword evidence="6" id="KW-1185">Reference proteome</keyword>
<dbReference type="InterPro" id="IPR036910">
    <property type="entry name" value="HMG_box_dom_sf"/>
</dbReference>
<dbReference type="PANTHER" id="PTHR48112:SF22">
    <property type="entry name" value="MITOCHONDRIAL TRANSCRIPTION FACTOR A, ISOFORM B"/>
    <property type="match status" value="1"/>
</dbReference>
<dbReference type="SUPFAM" id="SSF47095">
    <property type="entry name" value="HMG-box"/>
    <property type="match status" value="3"/>
</dbReference>
<feature type="compositionally biased region" description="Basic and acidic residues" evidence="3">
    <location>
        <begin position="69"/>
        <end position="79"/>
    </location>
</feature>
<name>A0A9W8AYX5_9FUNG</name>
<dbReference type="InterPro" id="IPR050342">
    <property type="entry name" value="HMGB"/>
</dbReference>
<feature type="compositionally biased region" description="Low complexity" evidence="3">
    <location>
        <begin position="96"/>
        <end position="110"/>
    </location>
</feature>
<feature type="compositionally biased region" description="Polar residues" evidence="3">
    <location>
        <begin position="1"/>
        <end position="28"/>
    </location>
</feature>
<feature type="region of interest" description="Disordered" evidence="3">
    <location>
        <begin position="364"/>
        <end position="402"/>
    </location>
</feature>
<feature type="DNA-binding region" description="HMG box" evidence="2">
    <location>
        <begin position="612"/>
        <end position="680"/>
    </location>
</feature>
<keyword evidence="1 2" id="KW-0238">DNA-binding</keyword>
<dbReference type="AlphaFoldDB" id="A0A9W8AYX5"/>
<evidence type="ECO:0000313" key="5">
    <source>
        <dbReference type="EMBL" id="KAJ1975160.1"/>
    </source>
</evidence>
<protein>
    <recommendedName>
        <fullName evidence="4">HMG box domain-containing protein</fullName>
    </recommendedName>
</protein>
<feature type="domain" description="HMG box" evidence="4">
    <location>
        <begin position="508"/>
        <end position="576"/>
    </location>
</feature>